<dbReference type="PANTHER" id="PTHR30413">
    <property type="entry name" value="INNER MEMBRANE TRANSPORT PERMEASE"/>
    <property type="match status" value="1"/>
</dbReference>
<protein>
    <submittedName>
        <fullName evidence="4">ABC transporter permease</fullName>
    </submittedName>
</protein>
<organism evidence="4 5">
    <name type="scientific">Hymenobacter busanensis</name>
    <dbReference type="NCBI Taxonomy" id="2607656"/>
    <lineage>
        <taxon>Bacteria</taxon>
        <taxon>Pseudomonadati</taxon>
        <taxon>Bacteroidota</taxon>
        <taxon>Cytophagia</taxon>
        <taxon>Cytophagales</taxon>
        <taxon>Hymenobacteraceae</taxon>
        <taxon>Hymenobacter</taxon>
    </lineage>
</organism>
<evidence type="ECO:0000256" key="2">
    <source>
        <dbReference type="ARBA" id="ARBA00007783"/>
    </source>
</evidence>
<dbReference type="AlphaFoldDB" id="A0A7L5A0M3"/>
<evidence type="ECO:0000256" key="1">
    <source>
        <dbReference type="ARBA" id="ARBA00004429"/>
    </source>
</evidence>
<comment type="similarity">
    <text evidence="2">Belongs to the ABC-2 integral membrane protein family.</text>
</comment>
<name>A0A7L5A0M3_9BACT</name>
<dbReference type="Proteomes" id="UP000326380">
    <property type="component" value="Unassembled WGS sequence"/>
</dbReference>
<evidence type="ECO:0000313" key="5">
    <source>
        <dbReference type="Proteomes" id="UP000326380"/>
    </source>
</evidence>
<keyword evidence="5" id="KW-1185">Reference proteome</keyword>
<reference evidence="4 5" key="1">
    <citation type="submission" date="2019-09" db="EMBL/GenBank/DDBJ databases">
        <title>Genome sequence of Hymenobacter sp. M3.</title>
        <authorList>
            <person name="Srinivasan S."/>
        </authorList>
    </citation>
    <scope>NUCLEOTIDE SEQUENCE [LARGE SCALE GENOMIC DNA]</scope>
    <source>
        <strain evidence="4 5">M3</strain>
    </source>
</reference>
<comment type="caution">
    <text evidence="4">The sequence shown here is derived from an EMBL/GenBank/DDBJ whole genome shotgun (WGS) entry which is preliminary data.</text>
</comment>
<dbReference type="EMBL" id="VTWU01000003">
    <property type="protein sequence ID" value="KAA9333359.1"/>
    <property type="molecule type" value="Genomic_DNA"/>
</dbReference>
<dbReference type="PANTHER" id="PTHR30413:SF8">
    <property type="entry name" value="TRANSPORT PERMEASE PROTEIN"/>
    <property type="match status" value="1"/>
</dbReference>
<dbReference type="RefSeq" id="WP_151078780.1">
    <property type="nucleotide sequence ID" value="NZ_CP047647.1"/>
</dbReference>
<evidence type="ECO:0000313" key="4">
    <source>
        <dbReference type="EMBL" id="KAA9333359.1"/>
    </source>
</evidence>
<sequence>MTEIIYSPESPLASPRAFGRAVLADIKAVFRIGWQLFVRNLVVQYRQSVLGYLWLLLPPLVLALVWTVLGRAQVLRTQALAVPFPVYVLAGVFLWQGFVEALNGPLQQLSAVRHTLAKVRVPHEAFVVAGMGVVVFNLAIRLAVLVVAMWWFEVPFRVTLALVPLGAAALLALGLALGWGVAVLGMLYSDIGNGLSVGVNLWFLITPVVYVLPGHYARYFNLNPVTPLLTTTRNWLLLGALPPAPGFWTVAALASMGVALGWLAYRLAQPHLVVRL</sequence>
<gene>
    <name evidence="4" type="ORF">F0P96_10340</name>
</gene>
<keyword evidence="3" id="KW-0813">Transport</keyword>
<evidence type="ECO:0000256" key="3">
    <source>
        <dbReference type="ARBA" id="ARBA00022448"/>
    </source>
</evidence>
<accession>A0A7L5A0M3</accession>
<proteinExistence type="inferred from homology"/>
<dbReference type="GO" id="GO:0005886">
    <property type="term" value="C:plasma membrane"/>
    <property type="evidence" value="ECO:0007669"/>
    <property type="project" value="UniProtKB-SubCell"/>
</dbReference>
<comment type="subcellular location">
    <subcellularLocation>
        <location evidence="1">Cell inner membrane</location>
        <topology evidence="1">Multi-pass membrane protein</topology>
    </subcellularLocation>
</comment>
<dbReference type="GO" id="GO:0015920">
    <property type="term" value="P:lipopolysaccharide transport"/>
    <property type="evidence" value="ECO:0007669"/>
    <property type="project" value="TreeGrafter"/>
</dbReference>